<dbReference type="Pfam" id="PF02954">
    <property type="entry name" value="HTH_8"/>
    <property type="match status" value="1"/>
</dbReference>
<dbReference type="InterPro" id="IPR002197">
    <property type="entry name" value="HTH_Fis"/>
</dbReference>
<gene>
    <name evidence="2" type="ORF">HCA69_11880</name>
</gene>
<evidence type="ECO:0000313" key="3">
    <source>
        <dbReference type="Proteomes" id="UP000535908"/>
    </source>
</evidence>
<dbReference type="GO" id="GO:0043565">
    <property type="term" value="F:sequence-specific DNA binding"/>
    <property type="evidence" value="ECO:0007669"/>
    <property type="project" value="InterPro"/>
</dbReference>
<evidence type="ECO:0000259" key="1">
    <source>
        <dbReference type="Pfam" id="PF02954"/>
    </source>
</evidence>
<sequence length="87" mass="10363">MFIYEQSERMMNLEKIISNSPYSLALDLFYDEQIDKFQDLKTYLAEVEVHCIRKTIARNNGNVTKAAEQLGIHRSILYRKLKEYDEK</sequence>
<dbReference type="InterPro" id="IPR009057">
    <property type="entry name" value="Homeodomain-like_sf"/>
</dbReference>
<protein>
    <recommendedName>
        <fullName evidence="1">DNA binding HTH domain-containing protein</fullName>
    </recommendedName>
</protein>
<feature type="domain" description="DNA binding HTH" evidence="1">
    <location>
        <begin position="44"/>
        <end position="84"/>
    </location>
</feature>
<name>A0A7X0Y4Z1_9LIST</name>
<accession>A0A7X0Y4Z1</accession>
<proteinExistence type="predicted"/>
<reference evidence="2 3" key="1">
    <citation type="submission" date="2020-03" db="EMBL/GenBank/DDBJ databases">
        <title>Soil Listeria distribution.</title>
        <authorList>
            <person name="Liao J."/>
            <person name="Wiedmann M."/>
        </authorList>
    </citation>
    <scope>NUCLEOTIDE SEQUENCE [LARGE SCALE GENOMIC DNA]</scope>
    <source>
        <strain evidence="2 3">FSL L7-0741</strain>
    </source>
</reference>
<comment type="caution">
    <text evidence="2">The sequence shown here is derived from an EMBL/GenBank/DDBJ whole genome shotgun (WGS) entry which is preliminary data.</text>
</comment>
<evidence type="ECO:0000313" key="2">
    <source>
        <dbReference type="EMBL" id="MBC1937071.1"/>
    </source>
</evidence>
<dbReference type="AlphaFoldDB" id="A0A7X0Y4Z1"/>
<dbReference type="EMBL" id="JAARWN010000013">
    <property type="protein sequence ID" value="MBC1937071.1"/>
    <property type="molecule type" value="Genomic_DNA"/>
</dbReference>
<organism evidence="2 3">
    <name type="scientific">Listeria grandensis</name>
    <dbReference type="NCBI Taxonomy" id="1494963"/>
    <lineage>
        <taxon>Bacteria</taxon>
        <taxon>Bacillati</taxon>
        <taxon>Bacillota</taxon>
        <taxon>Bacilli</taxon>
        <taxon>Bacillales</taxon>
        <taxon>Listeriaceae</taxon>
        <taxon>Listeria</taxon>
    </lineage>
</organism>
<dbReference type="Gene3D" id="1.10.10.60">
    <property type="entry name" value="Homeodomain-like"/>
    <property type="match status" value="1"/>
</dbReference>
<dbReference type="Proteomes" id="UP000535908">
    <property type="component" value="Unassembled WGS sequence"/>
</dbReference>
<dbReference type="SUPFAM" id="SSF46689">
    <property type="entry name" value="Homeodomain-like"/>
    <property type="match status" value="1"/>
</dbReference>
<dbReference type="PRINTS" id="PR01590">
    <property type="entry name" value="HTHFIS"/>
</dbReference>